<keyword evidence="9 11" id="KW-0804">Transcription</keyword>
<comment type="function">
    <text evidence="11">DNA-dependent RNA polymerase catalyzes the transcription of DNA into RNA using the four ribonucleoside triphosphates as substrates.</text>
</comment>
<reference evidence="16" key="2">
    <citation type="submission" date="2016-06" db="UniProtKB">
        <authorList>
            <consortium name="WormBaseParasite"/>
        </authorList>
    </citation>
    <scope>IDENTIFICATION</scope>
</reference>
<comment type="catalytic activity">
    <reaction evidence="11">
        <text>RNA(n) + a ribonucleoside 5'-triphosphate = RNA(n+1) + diphosphate</text>
        <dbReference type="Rhea" id="RHEA:21248"/>
        <dbReference type="Rhea" id="RHEA-COMP:14527"/>
        <dbReference type="Rhea" id="RHEA-COMP:17342"/>
        <dbReference type="ChEBI" id="CHEBI:33019"/>
        <dbReference type="ChEBI" id="CHEBI:61557"/>
        <dbReference type="ChEBI" id="CHEBI:140395"/>
        <dbReference type="EC" id="2.7.7.6"/>
    </reaction>
</comment>
<dbReference type="InterPro" id="IPR044893">
    <property type="entry name" value="RNA_pol_Rpb1_clamp_domain"/>
</dbReference>
<dbReference type="InterPro" id="IPR007066">
    <property type="entry name" value="RNA_pol_Rpb1_3"/>
</dbReference>
<organism evidence="15 16">
    <name type="scientific">Globodera pallida</name>
    <name type="common">Potato cyst nematode worm</name>
    <name type="synonym">Heterodera pallida</name>
    <dbReference type="NCBI Taxonomy" id="36090"/>
    <lineage>
        <taxon>Eukaryota</taxon>
        <taxon>Metazoa</taxon>
        <taxon>Ecdysozoa</taxon>
        <taxon>Nematoda</taxon>
        <taxon>Chromadorea</taxon>
        <taxon>Rhabditida</taxon>
        <taxon>Tylenchina</taxon>
        <taxon>Tylenchomorpha</taxon>
        <taxon>Tylenchoidea</taxon>
        <taxon>Heteroderidae</taxon>
        <taxon>Heteroderinae</taxon>
        <taxon>Globodera</taxon>
    </lineage>
</organism>
<comment type="similarity">
    <text evidence="2 11">Belongs to the RNA polymerase beta' chain family.</text>
</comment>
<feature type="compositionally biased region" description="Basic and acidic residues" evidence="13">
    <location>
        <begin position="1188"/>
        <end position="1206"/>
    </location>
</feature>
<dbReference type="GO" id="GO:0046872">
    <property type="term" value="F:metal ion binding"/>
    <property type="evidence" value="ECO:0007669"/>
    <property type="project" value="UniProtKB-KW"/>
</dbReference>
<dbReference type="Gene3D" id="1.10.274.100">
    <property type="entry name" value="RNA polymerase Rpb1, domain 3"/>
    <property type="match status" value="2"/>
</dbReference>
<feature type="coiled-coil region" evidence="12">
    <location>
        <begin position="165"/>
        <end position="192"/>
    </location>
</feature>
<dbReference type="SMART" id="SM00663">
    <property type="entry name" value="RPOLA_N"/>
    <property type="match status" value="1"/>
</dbReference>
<keyword evidence="10" id="KW-0539">Nucleus</keyword>
<accession>A0A183BJY4</accession>
<dbReference type="InterPro" id="IPR015699">
    <property type="entry name" value="DNA-dir_RNA_pol1_lsu_N"/>
</dbReference>
<proteinExistence type="inferred from homology"/>
<reference evidence="15" key="1">
    <citation type="submission" date="2014-05" db="EMBL/GenBank/DDBJ databases">
        <title>The genome and life-stage specific transcriptomes of Globodera pallida elucidate key aspects of plant parasitism by a cyst nematode.</title>
        <authorList>
            <person name="Cotton J.A."/>
            <person name="Lilley C.J."/>
            <person name="Jones L.M."/>
            <person name="Kikuchi T."/>
            <person name="Reid A.J."/>
            <person name="Thorpe P."/>
            <person name="Tsai I.J."/>
            <person name="Beasley H."/>
            <person name="Blok V."/>
            <person name="Cock P.J.A."/>
            <person name="Van den Akker S.E."/>
            <person name="Holroyd N."/>
            <person name="Hunt M."/>
            <person name="Mantelin S."/>
            <person name="Naghra H."/>
            <person name="Pain A."/>
            <person name="Palomares-Rius J.E."/>
            <person name="Zarowiecki M."/>
            <person name="Berriman M."/>
            <person name="Jones J.T."/>
            <person name="Urwin P.E."/>
        </authorList>
    </citation>
    <scope>NUCLEOTIDE SEQUENCE [LARGE SCALE GENOMIC DNA]</scope>
    <source>
        <strain evidence="15">Lindley</strain>
    </source>
</reference>
<sequence length="1457" mass="165081">MQFKCFGSAEVSQISVLEVTQTSTFDEAGFPVRGGLYDPLLGTSEGHCETCGLQGFHCPGHFGHIRLTVPVFNPLFYTFTLNMMKGTCIHCHRFTCNTNSLATKVIIAKLRAFDFGVPEVLGKVESCLRTKFEKSDELLGERIDLVGEWTFLQEIDAFIAELKGMANTEQLLRREGRESENVQQKNDVAERNAIVKAYVRDHLFKRKLRCPHCKQPNGELRNDSGRTFLLDFTKQTTTDRMKKEVAKRRLGEATELQMRTNALFDRAANRVDAKGSQPGLKQLLEKKEGLFRMHMMGKRVNFACRSVITPDPYLDIDEIGIPELFARRLTFPEPISSLNHRLLKEWVRRGPDHHPGANFVEFSGTIGKPPTRVKVPFGRESTKERGYLSTKLRMGDVSNVHAMPDYVLQLEFVILLPLLPIQVLRQLQNGDKLLMNRQPSLHKPSIMGHRARVLTGQNALRMNYAPCKAYNADFDGDEMNGHFIQNRVAQCEASELANVGNNYLVPKDGTPILGLIQDHVISGVLMTIRGQFFSKEDFMHLILAAFAQTKRRLHIPPPAIVRDPTTGKELPTFCAKMSESEVVFRQGELLCGVLDKAHYGATQFGLIHCCYELYGSNVAVQVLSCFSRVFTTFLQFHGFTLGVTDILVTRRADRERKRAISELLKCGEAVVRKTCGLPEDTSSEKIRHTLATAYNHPRADRSLVKLYDFTMKQTLNKYSEQINNICVPFGLIREFPRNSLQLMIQSGAKGSLVNSIQISCALGQIELEGQRPPRSVTGRSSCSFTQWPGGLIDTAVKTSRSGYLQRCVIKHLEGLTVRYDHTVRDFDNSVVQFRYGEDGMDVGRATFLDPKHFQFLSQNAETIRQNIIPSGITDEIEREKWHLAECGKQFKRISKFKRRKMRKMQMNNENRDEQSLFVANKSCRDSSFLEFCRHREANELKQSLVSEWAAMSEEKRADFTIKHSKAPTPVDVKFHPETSIGALPERMLEQLEDFINRKSWIGERTGLRALADPGECVGLLAAQSIGEPSTQMTLNTFHFAGRGEMNVCFCPDVSEDQIEQIKSELNPIFLRTTIRKFVLEEKVFVNENGNFLREYSLHIALLDNGQRDPATRHLEGRRILAELELRFGRQVASALAKRYKEVREYQQIQHKKLRVDTLDAVSEEVSHRPRQEEEDLGSDEEEAAGGVRSREADANEEKLSRRHLDDAADYEGEEQDRNDAGIDEMDRDEDNEEELQQDAGEEPTELDENDEEGAVGSKSAINADRIKSVLESHTIIGGYEYDVQNEQWCTFKIHMPLLNKTRIDVLAIVEREIDTFVLTQVPGIEKCNVREEQRNGRTTRVLQTQGINLGAAARTISREMNNVFGVYGIEVNPRHLLLTADYMTFTGEVQPFSRGAMADSASPLQKMTFETTVTFMREALISGQFDSLFSPSARLVTGQMVRCGTGAFELLIAKKVF</sequence>
<dbReference type="InterPro" id="IPR007083">
    <property type="entry name" value="RNA_pol_Rpb1_4"/>
</dbReference>
<dbReference type="SUPFAM" id="SSF64484">
    <property type="entry name" value="beta and beta-prime subunits of DNA dependent RNA-polymerase"/>
    <property type="match status" value="1"/>
</dbReference>
<dbReference type="GO" id="GO:0003899">
    <property type="term" value="F:DNA-directed RNA polymerase activity"/>
    <property type="evidence" value="ECO:0007669"/>
    <property type="project" value="UniProtKB-EC"/>
</dbReference>
<dbReference type="GO" id="GO:0003677">
    <property type="term" value="F:DNA binding"/>
    <property type="evidence" value="ECO:0007669"/>
    <property type="project" value="InterPro"/>
</dbReference>
<dbReference type="Pfam" id="PF04998">
    <property type="entry name" value="RNA_pol_Rpb1_5"/>
    <property type="match status" value="1"/>
</dbReference>
<keyword evidence="5 11" id="KW-0548">Nucleotidyltransferase</keyword>
<dbReference type="Gene3D" id="1.10.132.30">
    <property type="match status" value="1"/>
</dbReference>
<dbReference type="PANTHER" id="PTHR19376:SF11">
    <property type="entry name" value="DNA-DIRECTED RNA POLYMERASE I SUBUNIT RPA1"/>
    <property type="match status" value="1"/>
</dbReference>
<feature type="compositionally biased region" description="Acidic residues" evidence="13">
    <location>
        <begin position="1172"/>
        <end position="1183"/>
    </location>
</feature>
<keyword evidence="4 11" id="KW-0808">Transferase</keyword>
<evidence type="ECO:0000256" key="5">
    <source>
        <dbReference type="ARBA" id="ARBA00022695"/>
    </source>
</evidence>
<dbReference type="Pfam" id="PF00623">
    <property type="entry name" value="RNA_pol_Rpb1_2"/>
    <property type="match status" value="1"/>
</dbReference>
<dbReference type="InterPro" id="IPR007080">
    <property type="entry name" value="RNA_pol_Rpb1_1"/>
</dbReference>
<dbReference type="PANTHER" id="PTHR19376">
    <property type="entry name" value="DNA-DIRECTED RNA POLYMERASE"/>
    <property type="match status" value="1"/>
</dbReference>
<evidence type="ECO:0000256" key="6">
    <source>
        <dbReference type="ARBA" id="ARBA00022723"/>
    </source>
</evidence>
<dbReference type="Proteomes" id="UP000050741">
    <property type="component" value="Unassembled WGS sequence"/>
</dbReference>
<evidence type="ECO:0000256" key="7">
    <source>
        <dbReference type="ARBA" id="ARBA00022833"/>
    </source>
</evidence>
<evidence type="ECO:0000256" key="8">
    <source>
        <dbReference type="ARBA" id="ARBA00022842"/>
    </source>
</evidence>
<keyword evidence="12" id="KW-0175">Coiled coil</keyword>
<protein>
    <recommendedName>
        <fullName evidence="11">DNA-directed RNA polymerase subunit</fullName>
        <ecNumber evidence="11">2.7.7.6</ecNumber>
    </recommendedName>
</protein>
<feature type="region of interest" description="Disordered" evidence="13">
    <location>
        <begin position="1158"/>
        <end position="1259"/>
    </location>
</feature>
<dbReference type="InterPro" id="IPR006592">
    <property type="entry name" value="RNA_pol_N"/>
</dbReference>
<evidence type="ECO:0000259" key="14">
    <source>
        <dbReference type="SMART" id="SM00663"/>
    </source>
</evidence>
<evidence type="ECO:0000256" key="2">
    <source>
        <dbReference type="ARBA" id="ARBA00006460"/>
    </source>
</evidence>
<dbReference type="InterPro" id="IPR000722">
    <property type="entry name" value="RNA_pol_asu"/>
</dbReference>
<dbReference type="Pfam" id="PF05000">
    <property type="entry name" value="RNA_pol_Rpb1_4"/>
    <property type="match status" value="1"/>
</dbReference>
<keyword evidence="3 11" id="KW-0240">DNA-directed RNA polymerase</keyword>
<dbReference type="CDD" id="cd01435">
    <property type="entry name" value="RNAP_I_RPA1_N"/>
    <property type="match status" value="1"/>
</dbReference>
<evidence type="ECO:0000313" key="16">
    <source>
        <dbReference type="WBParaSite" id="GPLIN_000091300"/>
    </source>
</evidence>
<dbReference type="Pfam" id="PF04983">
    <property type="entry name" value="RNA_pol_Rpb1_3"/>
    <property type="match status" value="1"/>
</dbReference>
<dbReference type="Gene3D" id="6.20.50.80">
    <property type="match status" value="1"/>
</dbReference>
<keyword evidence="7" id="KW-0862">Zinc</keyword>
<dbReference type="WBParaSite" id="GPLIN_000091300">
    <property type="protein sequence ID" value="GPLIN_000091300"/>
    <property type="gene ID" value="GPLIN_000091300"/>
</dbReference>
<dbReference type="GO" id="GO:0006351">
    <property type="term" value="P:DNA-templated transcription"/>
    <property type="evidence" value="ECO:0007669"/>
    <property type="project" value="InterPro"/>
</dbReference>
<dbReference type="InterPro" id="IPR007081">
    <property type="entry name" value="RNA_pol_Rpb1_5"/>
</dbReference>
<evidence type="ECO:0000256" key="1">
    <source>
        <dbReference type="ARBA" id="ARBA00004123"/>
    </source>
</evidence>
<feature type="domain" description="RNA polymerase N-terminal" evidence="14">
    <location>
        <begin position="201"/>
        <end position="527"/>
    </location>
</feature>
<feature type="compositionally biased region" description="Acidic residues" evidence="13">
    <location>
        <begin position="1221"/>
        <end position="1253"/>
    </location>
</feature>
<dbReference type="Gene3D" id="3.30.70.2850">
    <property type="match status" value="1"/>
</dbReference>
<evidence type="ECO:0000256" key="13">
    <source>
        <dbReference type="SAM" id="MobiDB-lite"/>
    </source>
</evidence>
<evidence type="ECO:0000313" key="15">
    <source>
        <dbReference type="Proteomes" id="UP000050741"/>
    </source>
</evidence>
<evidence type="ECO:0000256" key="9">
    <source>
        <dbReference type="ARBA" id="ARBA00023163"/>
    </source>
</evidence>
<keyword evidence="8" id="KW-0460">Magnesium</keyword>
<keyword evidence="15" id="KW-1185">Reference proteome</keyword>
<evidence type="ECO:0000256" key="4">
    <source>
        <dbReference type="ARBA" id="ARBA00022679"/>
    </source>
</evidence>
<dbReference type="Gene3D" id="2.40.40.20">
    <property type="match status" value="1"/>
</dbReference>
<dbReference type="InterPro" id="IPR042102">
    <property type="entry name" value="RNA_pol_Rpb1_3_sf"/>
</dbReference>
<dbReference type="GO" id="GO:0005736">
    <property type="term" value="C:RNA polymerase I complex"/>
    <property type="evidence" value="ECO:0007669"/>
    <property type="project" value="TreeGrafter"/>
</dbReference>
<dbReference type="Gene3D" id="3.30.1490.180">
    <property type="entry name" value="RNA polymerase ii"/>
    <property type="match status" value="1"/>
</dbReference>
<evidence type="ECO:0000256" key="11">
    <source>
        <dbReference type="RuleBase" id="RU004279"/>
    </source>
</evidence>
<evidence type="ECO:0000256" key="12">
    <source>
        <dbReference type="SAM" id="Coils"/>
    </source>
</evidence>
<dbReference type="EC" id="2.7.7.6" evidence="11"/>
<comment type="subcellular location">
    <subcellularLocation>
        <location evidence="1">Nucleus</location>
    </subcellularLocation>
</comment>
<dbReference type="Gene3D" id="4.10.860.120">
    <property type="entry name" value="RNA polymerase II, clamp domain"/>
    <property type="match status" value="1"/>
</dbReference>
<keyword evidence="6" id="KW-0479">Metal-binding</keyword>
<dbReference type="InterPro" id="IPR045867">
    <property type="entry name" value="DNA-dir_RpoC_beta_prime"/>
</dbReference>
<dbReference type="Pfam" id="PF04997">
    <property type="entry name" value="RNA_pol_Rpb1_1"/>
    <property type="match status" value="1"/>
</dbReference>
<dbReference type="InterPro" id="IPR038120">
    <property type="entry name" value="Rpb1_funnel_sf"/>
</dbReference>
<evidence type="ECO:0000256" key="3">
    <source>
        <dbReference type="ARBA" id="ARBA00022478"/>
    </source>
</evidence>
<name>A0A183BJY4_GLOPA</name>
<evidence type="ECO:0000256" key="10">
    <source>
        <dbReference type="ARBA" id="ARBA00023242"/>
    </source>
</evidence>